<proteinExistence type="predicted"/>
<protein>
    <submittedName>
        <fullName evidence="2">Uncharacterized protein</fullName>
    </submittedName>
</protein>
<dbReference type="AlphaFoldDB" id="A0A1G4BMV1"/>
<evidence type="ECO:0000256" key="1">
    <source>
        <dbReference type="SAM" id="MobiDB-lite"/>
    </source>
</evidence>
<gene>
    <name evidence="2" type="ORF">CORC01_01893</name>
</gene>
<feature type="region of interest" description="Disordered" evidence="1">
    <location>
        <begin position="1"/>
        <end position="36"/>
    </location>
</feature>
<name>A0A1G4BMV1_9PEZI</name>
<evidence type="ECO:0000313" key="2">
    <source>
        <dbReference type="EMBL" id="OHF02792.1"/>
    </source>
</evidence>
<comment type="caution">
    <text evidence="2">The sequence shown here is derived from an EMBL/GenBank/DDBJ whole genome shotgun (WGS) entry which is preliminary data.</text>
</comment>
<feature type="region of interest" description="Disordered" evidence="1">
    <location>
        <begin position="132"/>
        <end position="162"/>
    </location>
</feature>
<feature type="compositionally biased region" description="Low complexity" evidence="1">
    <location>
        <begin position="14"/>
        <end position="25"/>
    </location>
</feature>
<evidence type="ECO:0000313" key="3">
    <source>
        <dbReference type="Proteomes" id="UP000176998"/>
    </source>
</evidence>
<accession>A0A1G4BMV1</accession>
<sequence length="162" mass="17758">MTAPKNETPPNDKGPSTTTPTGEGPLRQRFAPDTQKPVAQIADPFVPFPCSPLVRLNLSLPEIGVPVCPLTRLQASNRLRENDVTPEAFTQWEPNDDCFPRPYFRPFATVTCWPLVYRLVTSQSLSNASLPEALDDIPRSPTNDVVTAAHSHDTSTNGVPSH</sequence>
<dbReference type="EMBL" id="MJBS01000010">
    <property type="protein sequence ID" value="OHF02792.1"/>
    <property type="molecule type" value="Genomic_DNA"/>
</dbReference>
<keyword evidence="3" id="KW-1185">Reference proteome</keyword>
<reference evidence="2 3" key="1">
    <citation type="submission" date="2016-09" db="EMBL/GenBank/DDBJ databases">
        <authorList>
            <person name="Capua I."/>
            <person name="De Benedictis P."/>
            <person name="Joannis T."/>
            <person name="Lombin L.H."/>
            <person name="Cattoli G."/>
        </authorList>
    </citation>
    <scope>NUCLEOTIDE SEQUENCE [LARGE SCALE GENOMIC DNA]</scope>
    <source>
        <strain evidence="2 3">IMI 309357</strain>
    </source>
</reference>
<dbReference type="GeneID" id="34555056"/>
<dbReference type="Proteomes" id="UP000176998">
    <property type="component" value="Unassembled WGS sequence"/>
</dbReference>
<dbReference type="RefSeq" id="XP_022479930.1">
    <property type="nucleotide sequence ID" value="XM_022613546.1"/>
</dbReference>
<organism evidence="2 3">
    <name type="scientific">Colletotrichum orchidophilum</name>
    <dbReference type="NCBI Taxonomy" id="1209926"/>
    <lineage>
        <taxon>Eukaryota</taxon>
        <taxon>Fungi</taxon>
        <taxon>Dikarya</taxon>
        <taxon>Ascomycota</taxon>
        <taxon>Pezizomycotina</taxon>
        <taxon>Sordariomycetes</taxon>
        <taxon>Hypocreomycetidae</taxon>
        <taxon>Glomerellales</taxon>
        <taxon>Glomerellaceae</taxon>
        <taxon>Colletotrichum</taxon>
    </lineage>
</organism>